<dbReference type="SUPFAM" id="SSF63418">
    <property type="entry name" value="MurE/MurF N-terminal domain"/>
    <property type="match status" value="1"/>
</dbReference>
<keyword evidence="7 12" id="KW-0436">Ligase</keyword>
<dbReference type="InterPro" id="IPR036565">
    <property type="entry name" value="Mur-like_cat_sf"/>
</dbReference>
<evidence type="ECO:0000256" key="3">
    <source>
        <dbReference type="ARBA" id="ARBA00022960"/>
    </source>
</evidence>
<dbReference type="Gene3D" id="3.40.1390.10">
    <property type="entry name" value="MurE/MurF, N-terminal domain"/>
    <property type="match status" value="1"/>
</dbReference>
<evidence type="ECO:0000256" key="6">
    <source>
        <dbReference type="ARBA" id="ARBA00023316"/>
    </source>
</evidence>
<dbReference type="InterPro" id="IPR000713">
    <property type="entry name" value="Mur_ligase_N"/>
</dbReference>
<feature type="domain" description="Mur ligase N-terminal catalytic" evidence="9">
    <location>
        <begin position="25"/>
        <end position="100"/>
    </location>
</feature>
<accession>A0A2G6JPR6</accession>
<dbReference type="GO" id="GO:0009252">
    <property type="term" value="P:peptidoglycan biosynthetic process"/>
    <property type="evidence" value="ECO:0007669"/>
    <property type="project" value="UniProtKB-UniRule"/>
</dbReference>
<evidence type="ECO:0000256" key="2">
    <source>
        <dbReference type="ARBA" id="ARBA00022618"/>
    </source>
</evidence>
<dbReference type="NCBIfam" id="NF001124">
    <property type="entry name" value="PRK00139.1-2"/>
    <property type="match status" value="1"/>
</dbReference>
<keyword evidence="3 7" id="KW-0133">Cell shape</keyword>
<keyword evidence="2 7" id="KW-0132">Cell division</keyword>
<evidence type="ECO:0000259" key="9">
    <source>
        <dbReference type="Pfam" id="PF01225"/>
    </source>
</evidence>
<proteinExistence type="inferred from homology"/>
<dbReference type="GO" id="GO:0005737">
    <property type="term" value="C:cytoplasm"/>
    <property type="evidence" value="ECO:0007669"/>
    <property type="project" value="UniProtKB-SubCell"/>
</dbReference>
<dbReference type="InterPro" id="IPR005761">
    <property type="entry name" value="UDP-N-AcMur-Glu-dNH2Pim_ligase"/>
</dbReference>
<dbReference type="Gene3D" id="3.40.1190.10">
    <property type="entry name" value="Mur-like, catalytic domain"/>
    <property type="match status" value="1"/>
</dbReference>
<comment type="subcellular location">
    <subcellularLocation>
        <location evidence="7 8">Cytoplasm</location>
    </subcellularLocation>
</comment>
<dbReference type="NCBIfam" id="TIGR01085">
    <property type="entry name" value="murE"/>
    <property type="match status" value="1"/>
</dbReference>
<feature type="binding site" evidence="7">
    <location>
        <begin position="408"/>
        <end position="411"/>
    </location>
    <ligand>
        <name>meso-2,6-diaminopimelate</name>
        <dbReference type="ChEBI" id="CHEBI:57791"/>
    </ligand>
</feature>
<comment type="pathway">
    <text evidence="7 8">Cell wall biogenesis; peptidoglycan biosynthesis.</text>
</comment>
<dbReference type="GO" id="GO:0051301">
    <property type="term" value="P:cell division"/>
    <property type="evidence" value="ECO:0007669"/>
    <property type="project" value="UniProtKB-KW"/>
</dbReference>
<keyword evidence="5 7" id="KW-0131">Cell cycle</keyword>
<dbReference type="NCBIfam" id="NF001126">
    <property type="entry name" value="PRK00139.1-4"/>
    <property type="match status" value="1"/>
</dbReference>
<evidence type="ECO:0000256" key="8">
    <source>
        <dbReference type="RuleBase" id="RU004135"/>
    </source>
</evidence>
<feature type="binding site" evidence="7">
    <location>
        <position position="192"/>
    </location>
    <ligand>
        <name>UDP-N-acetyl-alpha-D-muramoyl-L-alanyl-D-glutamate</name>
        <dbReference type="ChEBI" id="CHEBI:83900"/>
    </ligand>
</feature>
<dbReference type="AlphaFoldDB" id="A0A2G6JPR6"/>
<feature type="modified residue" description="N6-carboxylysine" evidence="7">
    <location>
        <position position="224"/>
    </location>
</feature>
<feature type="domain" description="Mur ligase C-terminal" evidence="10">
    <location>
        <begin position="335"/>
        <end position="460"/>
    </location>
</feature>
<protein>
    <recommendedName>
        <fullName evidence="7">UDP-N-acetylmuramoyl-L-alanyl-D-glutamate--2,6-diaminopimelate ligase</fullName>
        <ecNumber evidence="7">6.3.2.13</ecNumber>
    </recommendedName>
    <alternativeName>
        <fullName evidence="7">Meso-A2pm-adding enzyme</fullName>
    </alternativeName>
    <alternativeName>
        <fullName evidence="7">Meso-diaminopimelate-adding enzyme</fullName>
    </alternativeName>
    <alternativeName>
        <fullName evidence="7">UDP-MurNAc-L-Ala-D-Glu:meso-diaminopimelate ligase</fullName>
    </alternativeName>
    <alternativeName>
        <fullName evidence="7">UDP-MurNAc-tripeptide synthetase</fullName>
    </alternativeName>
    <alternativeName>
        <fullName evidence="7">UDP-N-acetylmuramyl-tripeptide synthetase</fullName>
    </alternativeName>
</protein>
<dbReference type="InterPro" id="IPR035911">
    <property type="entry name" value="MurE/MurF_N"/>
</dbReference>
<comment type="catalytic activity">
    <reaction evidence="7">
        <text>UDP-N-acetyl-alpha-D-muramoyl-L-alanyl-D-glutamate + meso-2,6-diaminopimelate + ATP = UDP-N-acetyl-alpha-D-muramoyl-L-alanyl-gamma-D-glutamyl-meso-2,6-diaminopimelate + ADP + phosphate + H(+)</text>
        <dbReference type="Rhea" id="RHEA:23676"/>
        <dbReference type="ChEBI" id="CHEBI:15378"/>
        <dbReference type="ChEBI" id="CHEBI:30616"/>
        <dbReference type="ChEBI" id="CHEBI:43474"/>
        <dbReference type="ChEBI" id="CHEBI:57791"/>
        <dbReference type="ChEBI" id="CHEBI:83900"/>
        <dbReference type="ChEBI" id="CHEBI:83905"/>
        <dbReference type="ChEBI" id="CHEBI:456216"/>
        <dbReference type="EC" id="6.3.2.13"/>
    </reaction>
</comment>
<dbReference type="PANTHER" id="PTHR23135">
    <property type="entry name" value="MUR LIGASE FAMILY MEMBER"/>
    <property type="match status" value="1"/>
</dbReference>
<reference evidence="12 13" key="1">
    <citation type="submission" date="2017-10" db="EMBL/GenBank/DDBJ databases">
        <title>Novel microbial diversity and functional potential in the marine mammal oral microbiome.</title>
        <authorList>
            <person name="Dudek N.K."/>
            <person name="Sun C.L."/>
            <person name="Burstein D."/>
            <person name="Kantor R.S."/>
            <person name="Aliaga Goltsman D.S."/>
            <person name="Bik E.M."/>
            <person name="Thomas B.C."/>
            <person name="Banfield J.F."/>
            <person name="Relman D.A."/>
        </authorList>
    </citation>
    <scope>NUCLEOTIDE SEQUENCE [LARGE SCALE GENOMIC DNA]</scope>
    <source>
        <strain evidence="12">DOLJORAL78_47_21</strain>
    </source>
</reference>
<evidence type="ECO:0000313" key="12">
    <source>
        <dbReference type="EMBL" id="PIE25414.1"/>
    </source>
</evidence>
<dbReference type="Proteomes" id="UP000243469">
    <property type="component" value="Unassembled WGS sequence"/>
</dbReference>
<comment type="caution">
    <text evidence="7">Lacks conserved residue(s) required for the propagation of feature annotation.</text>
</comment>
<feature type="binding site" evidence="7">
    <location>
        <position position="384"/>
    </location>
    <ligand>
        <name>meso-2,6-diaminopimelate</name>
        <dbReference type="ChEBI" id="CHEBI:57791"/>
    </ligand>
</feature>
<feature type="binding site" evidence="7">
    <location>
        <position position="32"/>
    </location>
    <ligand>
        <name>UDP-N-acetyl-alpha-D-muramoyl-L-alanyl-D-glutamate</name>
        <dbReference type="ChEBI" id="CHEBI:83900"/>
    </ligand>
</feature>
<feature type="binding site" evidence="7">
    <location>
        <position position="462"/>
    </location>
    <ligand>
        <name>meso-2,6-diaminopimelate</name>
        <dbReference type="ChEBI" id="CHEBI:57791"/>
    </ligand>
</feature>
<keyword evidence="7" id="KW-0963">Cytoplasm</keyword>
<feature type="short sequence motif" description="Meso-diaminopimelate recognition motif" evidence="7">
    <location>
        <begin position="408"/>
        <end position="411"/>
    </location>
</feature>
<dbReference type="GO" id="GO:0005524">
    <property type="term" value="F:ATP binding"/>
    <property type="evidence" value="ECO:0007669"/>
    <property type="project" value="UniProtKB-UniRule"/>
</dbReference>
<feature type="domain" description="Mur ligase central" evidence="11">
    <location>
        <begin position="113"/>
        <end position="312"/>
    </location>
</feature>
<keyword evidence="7" id="KW-0460">Magnesium</keyword>
<evidence type="ECO:0000259" key="11">
    <source>
        <dbReference type="Pfam" id="PF08245"/>
    </source>
</evidence>
<dbReference type="UniPathway" id="UPA00219"/>
<feature type="binding site" evidence="7">
    <location>
        <position position="190"/>
    </location>
    <ligand>
        <name>UDP-N-acetyl-alpha-D-muramoyl-L-alanyl-D-glutamate</name>
        <dbReference type="ChEBI" id="CHEBI:83900"/>
    </ligand>
</feature>
<comment type="caution">
    <text evidence="12">The sequence shown here is derived from an EMBL/GenBank/DDBJ whole genome shotgun (WGS) entry which is preliminary data.</text>
</comment>
<dbReference type="PANTHER" id="PTHR23135:SF4">
    <property type="entry name" value="UDP-N-ACETYLMURAMOYL-L-ALANYL-D-GLUTAMATE--2,6-DIAMINOPIMELATE LIGASE MURE HOMOLOG, CHLOROPLASTIC"/>
    <property type="match status" value="1"/>
</dbReference>
<dbReference type="Pfam" id="PF02875">
    <property type="entry name" value="Mur_ligase_C"/>
    <property type="match status" value="1"/>
</dbReference>
<evidence type="ECO:0000256" key="7">
    <source>
        <dbReference type="HAMAP-Rule" id="MF_00208"/>
    </source>
</evidence>
<gene>
    <name evidence="7" type="primary">murE</name>
    <name evidence="12" type="ORF">CSA60_00455</name>
</gene>
<feature type="binding site" evidence="7">
    <location>
        <position position="458"/>
    </location>
    <ligand>
        <name>meso-2,6-diaminopimelate</name>
        <dbReference type="ChEBI" id="CHEBI:57791"/>
    </ligand>
</feature>
<dbReference type="InterPro" id="IPR036615">
    <property type="entry name" value="Mur_ligase_C_dom_sf"/>
</dbReference>
<keyword evidence="6 7" id="KW-0961">Cell wall biogenesis/degradation</keyword>
<dbReference type="Gene3D" id="3.90.190.20">
    <property type="entry name" value="Mur ligase, C-terminal domain"/>
    <property type="match status" value="1"/>
</dbReference>
<evidence type="ECO:0000259" key="10">
    <source>
        <dbReference type="Pfam" id="PF02875"/>
    </source>
</evidence>
<dbReference type="EC" id="6.3.2.13" evidence="7"/>
<dbReference type="SUPFAM" id="SSF53244">
    <property type="entry name" value="MurD-like peptide ligases, peptide-binding domain"/>
    <property type="match status" value="1"/>
</dbReference>
<feature type="binding site" evidence="7">
    <location>
        <begin position="157"/>
        <end position="158"/>
    </location>
    <ligand>
        <name>UDP-N-acetyl-alpha-D-muramoyl-L-alanyl-D-glutamate</name>
        <dbReference type="ChEBI" id="CHEBI:83900"/>
    </ligand>
</feature>
<dbReference type="EMBL" id="PDSH01000005">
    <property type="protein sequence ID" value="PIE25414.1"/>
    <property type="molecule type" value="Genomic_DNA"/>
</dbReference>
<dbReference type="HAMAP" id="MF_00208">
    <property type="entry name" value="MurE"/>
    <property type="match status" value="1"/>
</dbReference>
<feature type="binding site" evidence="7">
    <location>
        <position position="184"/>
    </location>
    <ligand>
        <name>UDP-N-acetyl-alpha-D-muramoyl-L-alanyl-D-glutamate</name>
        <dbReference type="ChEBI" id="CHEBI:83900"/>
    </ligand>
</feature>
<dbReference type="STRING" id="207954.MED92_15845"/>
<comment type="function">
    <text evidence="7">Catalyzes the addition of meso-diaminopimelic acid to the nucleotide precursor UDP-N-acetylmuramoyl-L-alanyl-D-glutamate (UMAG) in the biosynthesis of bacterial cell-wall peptidoglycan.</text>
</comment>
<dbReference type="InterPro" id="IPR013221">
    <property type="entry name" value="Mur_ligase_cen"/>
</dbReference>
<dbReference type="GO" id="GO:0000287">
    <property type="term" value="F:magnesium ion binding"/>
    <property type="evidence" value="ECO:0007669"/>
    <property type="project" value="UniProtKB-UniRule"/>
</dbReference>
<comment type="similarity">
    <text evidence="1 7">Belongs to the MurCDEF family. MurE subfamily.</text>
</comment>
<feature type="binding site" evidence="7">
    <location>
        <begin position="115"/>
        <end position="121"/>
    </location>
    <ligand>
        <name>ATP</name>
        <dbReference type="ChEBI" id="CHEBI:30616"/>
    </ligand>
</feature>
<dbReference type="GO" id="GO:0008765">
    <property type="term" value="F:UDP-N-acetylmuramoylalanyl-D-glutamate-2,6-diaminopimelate ligase activity"/>
    <property type="evidence" value="ECO:0007669"/>
    <property type="project" value="UniProtKB-UniRule"/>
</dbReference>
<keyword evidence="7" id="KW-0067">ATP-binding</keyword>
<comment type="cofactor">
    <cofactor evidence="7">
        <name>Mg(2+)</name>
        <dbReference type="ChEBI" id="CHEBI:18420"/>
    </cofactor>
</comment>
<keyword evidence="7" id="KW-0547">Nucleotide-binding</keyword>
<dbReference type="InterPro" id="IPR004101">
    <property type="entry name" value="Mur_ligase_C"/>
</dbReference>
<dbReference type="SUPFAM" id="SSF53623">
    <property type="entry name" value="MurD-like peptide ligases, catalytic domain"/>
    <property type="match status" value="1"/>
</dbReference>
<dbReference type="GO" id="GO:0008360">
    <property type="term" value="P:regulation of cell shape"/>
    <property type="evidence" value="ECO:0007669"/>
    <property type="project" value="UniProtKB-KW"/>
</dbReference>
<dbReference type="Pfam" id="PF01225">
    <property type="entry name" value="Mur_ligase"/>
    <property type="match status" value="1"/>
</dbReference>
<comment type="PTM">
    <text evidence="7">Carboxylation is probably crucial for Mg(2+) binding and, consequently, for the gamma-phosphate positioning of ATP.</text>
</comment>
<evidence type="ECO:0000256" key="5">
    <source>
        <dbReference type="ARBA" id="ARBA00023306"/>
    </source>
</evidence>
<keyword evidence="4 7" id="KW-0573">Peptidoglycan synthesis</keyword>
<evidence type="ECO:0000313" key="13">
    <source>
        <dbReference type="Proteomes" id="UP000243469"/>
    </source>
</evidence>
<evidence type="ECO:0000256" key="4">
    <source>
        <dbReference type="ARBA" id="ARBA00022984"/>
    </source>
</evidence>
<evidence type="ECO:0000256" key="1">
    <source>
        <dbReference type="ARBA" id="ARBA00005898"/>
    </source>
</evidence>
<sequence>MSEIRKTLHEIVPEWVDSACADLVVSAISQDSRMVSKGCLFVARSGLRHKGVDFIASAVASGASAVLLDAAELNDCPQVAVPVIAIPDLTKVIGLIAARFFDNPSQSMTVVGITGTNGKTSCAHFVAQAMNNIGVKTAVVGTVGNGFPGELMPATHTTPDAIELHKLLAKLRAQGAAAVVMEVSSHALEQGRATAVAFDYALFTNLSRDHLDYHGSMEAYGATKAKLFTEFPLQAAIINIDDKFGCKLARNADINGRTVSVGRAQGQYHLTAYRLALQGLEAELKTPKGNIAFASKIIGAFNLDNLLLVAALLSEQGFSHAEIRGSLARLDSVPGRMQAVVAANKPLVIIDYAHTPDALEKALQAVRAHTCGALWCVFGCGGDRDQGKRELMGRIADEWADHLIVTNDNPRTESPESIIAMIVQGISKHTPEIEEDRAAAIRLAIQQASSGDVVLIAGKGHEDYQEVGTRRYPFSDLDVSMKLLGVVA</sequence>
<name>A0A2G6JPR6_NEPCE</name>
<organism evidence="12 13">
    <name type="scientific">Neptuniibacter caesariensis</name>
    <dbReference type="NCBI Taxonomy" id="207954"/>
    <lineage>
        <taxon>Bacteria</taxon>
        <taxon>Pseudomonadati</taxon>
        <taxon>Pseudomonadota</taxon>
        <taxon>Gammaproteobacteria</taxon>
        <taxon>Oceanospirillales</taxon>
        <taxon>Oceanospirillaceae</taxon>
        <taxon>Neptuniibacter</taxon>
    </lineage>
</organism>
<dbReference type="GO" id="GO:0071555">
    <property type="term" value="P:cell wall organization"/>
    <property type="evidence" value="ECO:0007669"/>
    <property type="project" value="UniProtKB-KW"/>
</dbReference>
<dbReference type="Pfam" id="PF08245">
    <property type="entry name" value="Mur_ligase_M"/>
    <property type="match status" value="1"/>
</dbReference>